<comment type="catalytic activity">
    <reaction evidence="7 8">
        <text>O-phospho-L-threonyl-[protein] + H2O = L-threonyl-[protein] + phosphate</text>
        <dbReference type="Rhea" id="RHEA:47004"/>
        <dbReference type="Rhea" id="RHEA-COMP:11060"/>
        <dbReference type="Rhea" id="RHEA-COMP:11605"/>
        <dbReference type="ChEBI" id="CHEBI:15377"/>
        <dbReference type="ChEBI" id="CHEBI:30013"/>
        <dbReference type="ChEBI" id="CHEBI:43474"/>
        <dbReference type="ChEBI" id="CHEBI:61977"/>
        <dbReference type="EC" id="3.1.3.16"/>
    </reaction>
</comment>
<reference evidence="10 11" key="1">
    <citation type="submission" date="2024-04" db="EMBL/GenBank/DDBJ databases">
        <title>Tritrichomonas musculus Genome.</title>
        <authorList>
            <person name="Alves-Ferreira E."/>
            <person name="Grigg M."/>
            <person name="Lorenzi H."/>
            <person name="Galac M."/>
        </authorList>
    </citation>
    <scope>NUCLEOTIDE SEQUENCE [LARGE SCALE GENOMIC DNA]</scope>
    <source>
        <strain evidence="10 11">EAF2021</strain>
    </source>
</reference>
<evidence type="ECO:0000313" key="11">
    <source>
        <dbReference type="Proteomes" id="UP001470230"/>
    </source>
</evidence>
<evidence type="ECO:0000256" key="1">
    <source>
        <dbReference type="ARBA" id="ARBA00001936"/>
    </source>
</evidence>
<feature type="domain" description="Serine/threonine specific protein phosphatases" evidence="9">
    <location>
        <begin position="117"/>
        <end position="122"/>
    </location>
</feature>
<keyword evidence="11" id="KW-1185">Reference proteome</keyword>
<evidence type="ECO:0000256" key="5">
    <source>
        <dbReference type="ARBA" id="ARBA00023211"/>
    </source>
</evidence>
<dbReference type="PROSITE" id="PS00125">
    <property type="entry name" value="SER_THR_PHOSPHATASE"/>
    <property type="match status" value="1"/>
</dbReference>
<name>A0ABR2H6Y8_9EUKA</name>
<evidence type="ECO:0000256" key="3">
    <source>
        <dbReference type="ARBA" id="ARBA00022801"/>
    </source>
</evidence>
<dbReference type="Gene3D" id="3.60.21.10">
    <property type="match status" value="1"/>
</dbReference>
<accession>A0ABR2H6Y8</accession>
<comment type="caution">
    <text evidence="10">The sequence shown here is derived from an EMBL/GenBank/DDBJ whole genome shotgun (WGS) entry which is preliminary data.</text>
</comment>
<keyword evidence="2" id="KW-0479">Metal-binding</keyword>
<gene>
    <name evidence="10" type="ORF">M9Y10_026198</name>
</gene>
<dbReference type="PRINTS" id="PR00114">
    <property type="entry name" value="STPHPHTASE"/>
</dbReference>
<dbReference type="InterPro" id="IPR004843">
    <property type="entry name" value="Calcineurin-like_PHP"/>
</dbReference>
<comment type="catalytic activity">
    <reaction evidence="6">
        <text>O-phospho-L-seryl-[protein] + H2O = L-seryl-[protein] + phosphate</text>
        <dbReference type="Rhea" id="RHEA:20629"/>
        <dbReference type="Rhea" id="RHEA-COMP:9863"/>
        <dbReference type="Rhea" id="RHEA-COMP:11604"/>
        <dbReference type="ChEBI" id="CHEBI:15377"/>
        <dbReference type="ChEBI" id="CHEBI:29999"/>
        <dbReference type="ChEBI" id="CHEBI:43474"/>
        <dbReference type="ChEBI" id="CHEBI:83421"/>
        <dbReference type="EC" id="3.1.3.16"/>
    </reaction>
</comment>
<keyword evidence="4" id="KW-0904">Protein phosphatase</keyword>
<sequence>MKDDYINELLISTLFCLNHDNLQHVPDEGVMSNLIKEAKDKLEKENFLLLLKGKFVIVGDIHGDIYTLIRIFEKMGYPPYTNYLFLGDYVDRGHYSVEVMTLLLSLKVLFSDSIYLLRGNHESRSLTMSYGFYDECLSKLSEFIYEEFISLFEELPSAAMLNGKVFCVHGGISKSEKDICNVLLYSKPKSTDDAKKKQIIHDFLWNDPSDSTEYFADNDRGPNTYTFGEKALDSFLEENSFTCIIRGHQMCPNGYDQPFDNDKCWTVFSSADYCEKWNTAAVLVVEGDNVCDVVTIEPETEGEQNNHTVILPDWLLQTTQIIPMQIDQTYLDDISYFDDLNDNLLVESL</sequence>
<dbReference type="InterPro" id="IPR050341">
    <property type="entry name" value="PP1_catalytic_subunit"/>
</dbReference>
<dbReference type="InterPro" id="IPR006186">
    <property type="entry name" value="Ser/Thr-sp_prot-phosphatase"/>
</dbReference>
<evidence type="ECO:0000313" key="10">
    <source>
        <dbReference type="EMBL" id="KAK8841987.1"/>
    </source>
</evidence>
<dbReference type="InterPro" id="IPR029052">
    <property type="entry name" value="Metallo-depent_PP-like"/>
</dbReference>
<dbReference type="SUPFAM" id="SSF56300">
    <property type="entry name" value="Metallo-dependent phosphatases"/>
    <property type="match status" value="1"/>
</dbReference>
<keyword evidence="5" id="KW-0464">Manganese</keyword>
<dbReference type="CDD" id="cd00144">
    <property type="entry name" value="MPP_PPP_family"/>
    <property type="match status" value="1"/>
</dbReference>
<dbReference type="PANTHER" id="PTHR11668">
    <property type="entry name" value="SERINE/THREONINE PROTEIN PHOSPHATASE"/>
    <property type="match status" value="1"/>
</dbReference>
<organism evidence="10 11">
    <name type="scientific">Tritrichomonas musculus</name>
    <dbReference type="NCBI Taxonomy" id="1915356"/>
    <lineage>
        <taxon>Eukaryota</taxon>
        <taxon>Metamonada</taxon>
        <taxon>Parabasalia</taxon>
        <taxon>Tritrichomonadida</taxon>
        <taxon>Tritrichomonadidae</taxon>
        <taxon>Tritrichomonas</taxon>
    </lineage>
</organism>
<proteinExistence type="inferred from homology"/>
<dbReference type="Pfam" id="PF00149">
    <property type="entry name" value="Metallophos"/>
    <property type="match status" value="1"/>
</dbReference>
<dbReference type="PANTHER" id="PTHR11668:SF300">
    <property type="entry name" value="SERINE_THREONINE-PROTEIN PHOSPHATASE"/>
    <property type="match status" value="1"/>
</dbReference>
<dbReference type="Proteomes" id="UP001470230">
    <property type="component" value="Unassembled WGS sequence"/>
</dbReference>
<evidence type="ECO:0000256" key="2">
    <source>
        <dbReference type="ARBA" id="ARBA00022723"/>
    </source>
</evidence>
<evidence type="ECO:0000256" key="6">
    <source>
        <dbReference type="ARBA" id="ARBA00047761"/>
    </source>
</evidence>
<dbReference type="SMART" id="SM00156">
    <property type="entry name" value="PP2Ac"/>
    <property type="match status" value="1"/>
</dbReference>
<evidence type="ECO:0000256" key="7">
    <source>
        <dbReference type="ARBA" id="ARBA00048336"/>
    </source>
</evidence>
<protein>
    <recommendedName>
        <fullName evidence="8">Serine/threonine-protein phosphatase</fullName>
        <ecNumber evidence="8">3.1.3.16</ecNumber>
    </recommendedName>
</protein>
<dbReference type="EMBL" id="JAPFFF010000039">
    <property type="protein sequence ID" value="KAK8841987.1"/>
    <property type="molecule type" value="Genomic_DNA"/>
</dbReference>
<dbReference type="EC" id="3.1.3.16" evidence="8"/>
<evidence type="ECO:0000259" key="9">
    <source>
        <dbReference type="PROSITE" id="PS00125"/>
    </source>
</evidence>
<evidence type="ECO:0000256" key="4">
    <source>
        <dbReference type="ARBA" id="ARBA00022912"/>
    </source>
</evidence>
<keyword evidence="3 8" id="KW-0378">Hydrolase</keyword>
<evidence type="ECO:0000256" key="8">
    <source>
        <dbReference type="RuleBase" id="RU004273"/>
    </source>
</evidence>
<comment type="cofactor">
    <cofactor evidence="1">
        <name>Mn(2+)</name>
        <dbReference type="ChEBI" id="CHEBI:29035"/>
    </cofactor>
</comment>
<comment type="similarity">
    <text evidence="8">Belongs to the PPP phosphatase family.</text>
</comment>